<evidence type="ECO:0000256" key="1">
    <source>
        <dbReference type="SAM" id="MobiDB-lite"/>
    </source>
</evidence>
<keyword evidence="2" id="KW-0732">Signal</keyword>
<keyword evidence="4" id="KW-1185">Reference proteome</keyword>
<organism evidence="3 4">
    <name type="scientific">Littorina saxatilis</name>
    <dbReference type="NCBI Taxonomy" id="31220"/>
    <lineage>
        <taxon>Eukaryota</taxon>
        <taxon>Metazoa</taxon>
        <taxon>Spiralia</taxon>
        <taxon>Lophotrochozoa</taxon>
        <taxon>Mollusca</taxon>
        <taxon>Gastropoda</taxon>
        <taxon>Caenogastropoda</taxon>
        <taxon>Littorinimorpha</taxon>
        <taxon>Littorinoidea</taxon>
        <taxon>Littorinidae</taxon>
        <taxon>Littorina</taxon>
    </lineage>
</organism>
<evidence type="ECO:0000313" key="4">
    <source>
        <dbReference type="Proteomes" id="UP001374579"/>
    </source>
</evidence>
<protein>
    <submittedName>
        <fullName evidence="3">Uncharacterized protein</fullName>
    </submittedName>
</protein>
<name>A0AAN9AWU0_9CAEN</name>
<gene>
    <name evidence="3" type="ORF">V1264_006284</name>
</gene>
<dbReference type="Proteomes" id="UP001374579">
    <property type="component" value="Unassembled WGS sequence"/>
</dbReference>
<sequence>MNLFGYIKLALWLKLLALRYTEERQTEKQREGERERERKIERDRERERETERETEREREIGDACKTSLLYMHEGQNHNGSQLRFEYALKTYTLKNKSEQYTTFSDVSGEPKSGIHSIEK</sequence>
<dbReference type="EMBL" id="JBAMIC010000018">
    <property type="protein sequence ID" value="KAK7094781.1"/>
    <property type="molecule type" value="Genomic_DNA"/>
</dbReference>
<reference evidence="3 4" key="1">
    <citation type="submission" date="2024-02" db="EMBL/GenBank/DDBJ databases">
        <title>Chromosome-scale genome assembly of the rough periwinkle Littorina saxatilis.</title>
        <authorList>
            <person name="De Jode A."/>
            <person name="Faria R."/>
            <person name="Formenti G."/>
            <person name="Sims Y."/>
            <person name="Smith T.P."/>
            <person name="Tracey A."/>
            <person name="Wood J.M.D."/>
            <person name="Zagrodzka Z.B."/>
            <person name="Johannesson K."/>
            <person name="Butlin R.K."/>
            <person name="Leder E.H."/>
        </authorList>
    </citation>
    <scope>NUCLEOTIDE SEQUENCE [LARGE SCALE GENOMIC DNA]</scope>
    <source>
        <strain evidence="3">Snail1</strain>
        <tissue evidence="3">Muscle</tissue>
    </source>
</reference>
<accession>A0AAN9AWU0</accession>
<proteinExistence type="predicted"/>
<evidence type="ECO:0000313" key="3">
    <source>
        <dbReference type="EMBL" id="KAK7094781.1"/>
    </source>
</evidence>
<evidence type="ECO:0000256" key="2">
    <source>
        <dbReference type="SAM" id="SignalP"/>
    </source>
</evidence>
<feature type="chain" id="PRO_5042917872" evidence="2">
    <location>
        <begin position="24"/>
        <end position="119"/>
    </location>
</feature>
<feature type="signal peptide" evidence="2">
    <location>
        <begin position="1"/>
        <end position="23"/>
    </location>
</feature>
<comment type="caution">
    <text evidence="3">The sequence shown here is derived from an EMBL/GenBank/DDBJ whole genome shotgun (WGS) entry which is preliminary data.</text>
</comment>
<feature type="region of interest" description="Disordered" evidence="1">
    <location>
        <begin position="99"/>
        <end position="119"/>
    </location>
</feature>
<feature type="region of interest" description="Disordered" evidence="1">
    <location>
        <begin position="23"/>
        <end position="59"/>
    </location>
</feature>
<dbReference type="AlphaFoldDB" id="A0AAN9AWU0"/>